<sequence length="119" mass="12958">MARTKQTARRARAESKATATQTEQPAQVERLRPVSIIFSPGNLMWDDKDTTGNVVGISSIAYAAVVMLETVVNDKASEADVAEMKKMLEYIGGSEAVKEFRDKVHKRAGVSESGTEPSQ</sequence>
<evidence type="ECO:0000313" key="2">
    <source>
        <dbReference type="EMBL" id="KAF3072539.1"/>
    </source>
</evidence>
<feature type="region of interest" description="Disordered" evidence="1">
    <location>
        <begin position="1"/>
        <end position="28"/>
    </location>
</feature>
<feature type="compositionally biased region" description="Basic residues" evidence="1">
    <location>
        <begin position="1"/>
        <end position="10"/>
    </location>
</feature>
<dbReference type="Proteomes" id="UP000801864">
    <property type="component" value="Unassembled WGS sequence"/>
</dbReference>
<name>A0A9P5CEI7_9HYPO</name>
<evidence type="ECO:0000256" key="1">
    <source>
        <dbReference type="SAM" id="MobiDB-lite"/>
    </source>
</evidence>
<dbReference type="EMBL" id="QLNT01000008">
    <property type="protein sequence ID" value="KAF3072539.1"/>
    <property type="molecule type" value="Genomic_DNA"/>
</dbReference>
<dbReference type="AlphaFoldDB" id="A0A9P5CEI7"/>
<accession>A0A9P5CEI7</accession>
<keyword evidence="3" id="KW-1185">Reference proteome</keyword>
<organism evidence="2 3">
    <name type="scientific">Trichoderma lentiforme</name>
    <dbReference type="NCBI Taxonomy" id="1567552"/>
    <lineage>
        <taxon>Eukaryota</taxon>
        <taxon>Fungi</taxon>
        <taxon>Dikarya</taxon>
        <taxon>Ascomycota</taxon>
        <taxon>Pezizomycotina</taxon>
        <taxon>Sordariomycetes</taxon>
        <taxon>Hypocreomycetidae</taxon>
        <taxon>Hypocreales</taxon>
        <taxon>Hypocreaceae</taxon>
        <taxon>Trichoderma</taxon>
    </lineage>
</organism>
<gene>
    <name evidence="2" type="ORF">CFAM422_005216</name>
</gene>
<comment type="caution">
    <text evidence="2">The sequence shown here is derived from an EMBL/GenBank/DDBJ whole genome shotgun (WGS) entry which is preliminary data.</text>
</comment>
<evidence type="ECO:0000313" key="3">
    <source>
        <dbReference type="Proteomes" id="UP000801864"/>
    </source>
</evidence>
<reference evidence="2 3" key="1">
    <citation type="submission" date="2018-06" db="EMBL/GenBank/DDBJ databases">
        <title>Genome analysis of cellulolytic fungus Trichoderma lentiforme CFAM-422.</title>
        <authorList>
            <person name="Steindorff A.S."/>
            <person name="Formighieri E.F."/>
            <person name="Midorikawa G.E.O."/>
            <person name="Tamietti M.S."/>
            <person name="Ramos E.Z."/>
            <person name="Silva A.S."/>
            <person name="Bon E.P.S."/>
            <person name="Mendes T.D."/>
            <person name="Damaso M.C.T."/>
            <person name="Favaro L.C.L."/>
        </authorList>
    </citation>
    <scope>NUCLEOTIDE SEQUENCE [LARGE SCALE GENOMIC DNA]</scope>
    <source>
        <strain evidence="2 3">CFAM-422</strain>
    </source>
</reference>
<protein>
    <submittedName>
        <fullName evidence="2">Uncharacterized protein</fullName>
    </submittedName>
</protein>
<proteinExistence type="predicted"/>